<feature type="transmembrane region" description="Helical" evidence="6">
    <location>
        <begin position="290"/>
        <end position="307"/>
    </location>
</feature>
<name>A0ABM7V564_9FLAO</name>
<keyword evidence="4 6" id="KW-1133">Transmembrane helix</keyword>
<keyword evidence="8" id="KW-1185">Reference proteome</keyword>
<feature type="transmembrane region" description="Helical" evidence="6">
    <location>
        <begin position="171"/>
        <end position="191"/>
    </location>
</feature>
<dbReference type="Proteomes" id="UP001319867">
    <property type="component" value="Chromosome"/>
</dbReference>
<keyword evidence="3 6" id="KW-0812">Transmembrane</keyword>
<feature type="transmembrane region" description="Helical" evidence="6">
    <location>
        <begin position="21"/>
        <end position="43"/>
    </location>
</feature>
<keyword evidence="5 6" id="KW-0472">Membrane</keyword>
<feature type="transmembrane region" description="Helical" evidence="6">
    <location>
        <begin position="103"/>
        <end position="124"/>
    </location>
</feature>
<feature type="transmembrane region" description="Helical" evidence="6">
    <location>
        <begin position="414"/>
        <end position="434"/>
    </location>
</feature>
<protein>
    <submittedName>
        <fullName evidence="7">O-antigen export protein</fullName>
    </submittedName>
</protein>
<feature type="transmembrane region" description="Helical" evidence="6">
    <location>
        <begin position="55"/>
        <end position="73"/>
    </location>
</feature>
<reference evidence="7 8" key="2">
    <citation type="journal article" date="2022" name="Microorganisms">
        <title>Complete Genome Sequences of Two Flavobacterium ammonificans Strains and a Flavobacterium ammoniigenes Strain of Ammonifying Bacterioplankton Isolated from Surface River Water.</title>
        <authorList>
            <person name="Suda W."/>
            <person name="Ogata Y."/>
            <person name="Shindo C."/>
            <person name="Watanabe K."/>
        </authorList>
    </citation>
    <scope>NUCLEOTIDE SEQUENCE [LARGE SCALE GENOMIC DNA]</scope>
    <source>
        <strain evidence="7 8">GENT5</strain>
    </source>
</reference>
<dbReference type="Pfam" id="PF01943">
    <property type="entry name" value="Polysacc_synt"/>
    <property type="match status" value="1"/>
</dbReference>
<evidence type="ECO:0000313" key="8">
    <source>
        <dbReference type="Proteomes" id="UP001319867"/>
    </source>
</evidence>
<dbReference type="InterPro" id="IPR002797">
    <property type="entry name" value="Polysacc_synth"/>
</dbReference>
<feature type="transmembrane region" description="Helical" evidence="6">
    <location>
        <begin position="203"/>
        <end position="224"/>
    </location>
</feature>
<feature type="transmembrane region" description="Helical" evidence="6">
    <location>
        <begin position="364"/>
        <end position="382"/>
    </location>
</feature>
<comment type="subcellular location">
    <subcellularLocation>
        <location evidence="1">Cell membrane</location>
        <topology evidence="1">Multi-pass membrane protein</topology>
    </subcellularLocation>
</comment>
<sequence length="452" mass="51091">MKFNIEFINKILKSEGRSQEVVRNILLSLGTKGISIITSLLIVPLTINYVNPSQYGIWLTLSSIVAWISYFDLGIGNGFRNRFTEAQTKGDVKLAREYVSTTYFAVTCIVSAIFISVMIANRYISWDTLLKVDFIYRAELKRVFTIIGAFFCLNMVVRLFGTLLTADQKPGVASIINCVGDVFSLAVVFVLTKVSDGSLTSLALYYTGVSFLVMLVSSLYAFVFTSYRKYAPNPAFIRPKLIKNILSLGVQFFIISISMLVLFQVINIIISREIGPEAVTQYNITFKYYNILHMIMTIIIVPFWSAFTDAFFKDDFNWMRNTVRKLEICWYVEIGFGIIMLFIGPFFFKLWVGDSVSVDTKLSIAMLIYAVVQSIGAIYMNILNGLGKIRIQLIIYCLFAVVAWPMLVMTCRKFGLQGVLILPSALFIFQAILGKVQVNKLINKSANGIWNK</sequence>
<keyword evidence="2" id="KW-1003">Cell membrane</keyword>
<feature type="transmembrane region" description="Helical" evidence="6">
    <location>
        <begin position="245"/>
        <end position="270"/>
    </location>
</feature>
<dbReference type="EMBL" id="AP025184">
    <property type="protein sequence ID" value="BDB54715.1"/>
    <property type="molecule type" value="Genomic_DNA"/>
</dbReference>
<dbReference type="InterPro" id="IPR050833">
    <property type="entry name" value="Poly_Biosynth_Transport"/>
</dbReference>
<accession>A0ABM7V564</accession>
<dbReference type="PANTHER" id="PTHR30250">
    <property type="entry name" value="PST FAMILY PREDICTED COLANIC ACID TRANSPORTER"/>
    <property type="match status" value="1"/>
</dbReference>
<evidence type="ECO:0000256" key="3">
    <source>
        <dbReference type="ARBA" id="ARBA00022692"/>
    </source>
</evidence>
<proteinExistence type="predicted"/>
<evidence type="ECO:0000256" key="2">
    <source>
        <dbReference type="ARBA" id="ARBA00022475"/>
    </source>
</evidence>
<gene>
    <name evidence="7" type="ORF">GENT5_10200</name>
</gene>
<evidence type="ECO:0000313" key="7">
    <source>
        <dbReference type="EMBL" id="BDB54715.1"/>
    </source>
</evidence>
<evidence type="ECO:0000256" key="5">
    <source>
        <dbReference type="ARBA" id="ARBA00023136"/>
    </source>
</evidence>
<dbReference type="RefSeq" id="WP_229316120.1">
    <property type="nucleotide sequence ID" value="NZ_AP025184.1"/>
</dbReference>
<organism evidence="7 8">
    <name type="scientific">Flavobacterium ammoniigenes</name>
    <dbReference type="NCBI Taxonomy" id="1751095"/>
    <lineage>
        <taxon>Bacteria</taxon>
        <taxon>Pseudomonadati</taxon>
        <taxon>Bacteroidota</taxon>
        <taxon>Flavobacteriia</taxon>
        <taxon>Flavobacteriales</taxon>
        <taxon>Flavobacteriaceae</taxon>
        <taxon>Flavobacterium</taxon>
    </lineage>
</organism>
<evidence type="ECO:0000256" key="6">
    <source>
        <dbReference type="SAM" id="Phobius"/>
    </source>
</evidence>
<dbReference type="PANTHER" id="PTHR30250:SF26">
    <property type="entry name" value="PSMA PROTEIN"/>
    <property type="match status" value="1"/>
</dbReference>
<feature type="transmembrane region" description="Helical" evidence="6">
    <location>
        <begin position="144"/>
        <end position="164"/>
    </location>
</feature>
<feature type="transmembrane region" description="Helical" evidence="6">
    <location>
        <begin position="389"/>
        <end position="408"/>
    </location>
</feature>
<evidence type="ECO:0000256" key="4">
    <source>
        <dbReference type="ARBA" id="ARBA00022989"/>
    </source>
</evidence>
<evidence type="ECO:0000256" key="1">
    <source>
        <dbReference type="ARBA" id="ARBA00004651"/>
    </source>
</evidence>
<feature type="transmembrane region" description="Helical" evidence="6">
    <location>
        <begin position="328"/>
        <end position="352"/>
    </location>
</feature>
<reference evidence="7 8" key="1">
    <citation type="journal article" date="2022" name="Int. J. Syst. Evol. Microbiol.">
        <title>Flavobacterium ammonificans sp. nov. and Flavobacterium ammoniigenes sp. nov., ammonifying bacteria isolated from surface river water.</title>
        <authorList>
            <person name="Watanabe K."/>
            <person name="Kitamura T."/>
            <person name="Ogata Y."/>
            <person name="Shindo C."/>
            <person name="Suda W."/>
        </authorList>
    </citation>
    <scope>NUCLEOTIDE SEQUENCE [LARGE SCALE GENOMIC DNA]</scope>
    <source>
        <strain evidence="7 8">GENT5</strain>
    </source>
</reference>